<evidence type="ECO:0000313" key="3">
    <source>
        <dbReference type="Proteomes" id="UP001159641"/>
    </source>
</evidence>
<accession>A0AB34HA75</accession>
<organism evidence="2 3">
    <name type="scientific">Eschrichtius robustus</name>
    <name type="common">California gray whale</name>
    <name type="synonym">Eschrichtius gibbosus</name>
    <dbReference type="NCBI Taxonomy" id="9764"/>
    <lineage>
        <taxon>Eukaryota</taxon>
        <taxon>Metazoa</taxon>
        <taxon>Chordata</taxon>
        <taxon>Craniata</taxon>
        <taxon>Vertebrata</taxon>
        <taxon>Euteleostomi</taxon>
        <taxon>Mammalia</taxon>
        <taxon>Eutheria</taxon>
        <taxon>Laurasiatheria</taxon>
        <taxon>Artiodactyla</taxon>
        <taxon>Whippomorpha</taxon>
        <taxon>Cetacea</taxon>
        <taxon>Mysticeti</taxon>
        <taxon>Eschrichtiidae</taxon>
        <taxon>Eschrichtius</taxon>
    </lineage>
</organism>
<dbReference type="EMBL" id="JAIQCJ010001602">
    <property type="protein sequence ID" value="KAJ8788529.1"/>
    <property type="molecule type" value="Genomic_DNA"/>
</dbReference>
<feature type="region of interest" description="Disordered" evidence="1">
    <location>
        <begin position="294"/>
        <end position="319"/>
    </location>
</feature>
<feature type="compositionally biased region" description="Pro residues" evidence="1">
    <location>
        <begin position="419"/>
        <end position="428"/>
    </location>
</feature>
<protein>
    <submittedName>
        <fullName evidence="2">Uncharacterized protein</fullName>
    </submittedName>
</protein>
<feature type="region of interest" description="Disordered" evidence="1">
    <location>
        <begin position="415"/>
        <end position="447"/>
    </location>
</feature>
<evidence type="ECO:0000313" key="2">
    <source>
        <dbReference type="EMBL" id="KAJ8788529.1"/>
    </source>
</evidence>
<feature type="compositionally biased region" description="Basic and acidic residues" evidence="1">
    <location>
        <begin position="242"/>
        <end position="258"/>
    </location>
</feature>
<name>A0AB34HA75_ESCRO</name>
<keyword evidence="3" id="KW-1185">Reference proteome</keyword>
<reference evidence="2 3" key="1">
    <citation type="submission" date="2022-11" db="EMBL/GenBank/DDBJ databases">
        <title>Whole genome sequence of Eschrichtius robustus ER-17-0199.</title>
        <authorList>
            <person name="Bruniche-Olsen A."/>
            <person name="Black A.N."/>
            <person name="Fields C.J."/>
            <person name="Walden K."/>
            <person name="Dewoody J.A."/>
        </authorList>
    </citation>
    <scope>NUCLEOTIDE SEQUENCE [LARGE SCALE GENOMIC DNA]</scope>
    <source>
        <strain evidence="2">ER-17-0199</strain>
        <tissue evidence="2">Blubber</tissue>
    </source>
</reference>
<evidence type="ECO:0000256" key="1">
    <source>
        <dbReference type="SAM" id="MobiDB-lite"/>
    </source>
</evidence>
<sequence length="548" mass="59189">MLGFPLCVERHSQEAASSDCSLLFLELPCGTVLAKERRQLEVTPGRLRLWQSRAEPGGLLGAKQKSDWSARLAVSQPRWVSARPPVPSQCPAATVSWVLFTRGFLTNPHPSVCHLPSRAECVPPAPVLALRSCAAQRPQPSQSSYRHQRDSCPGDAQRLRLAQKWSESDFPLRSPAACAGLGLLASSSRRRDSERLLDVPRFARTLCPLAFGSHRTSAERGAGAPRTYPCLPPPARWAQVRFPDDSKRVGQEGDKRGSDSLLSGCLEYKSQRCAPGRPAAPPDWRAAQGYVAGARLPSSRAPRPAEDPGQQRTGDNRADGVFDPFFVRNLLERGSGPQYYQPAPHKWDDGGQRKGRCEELGASAGRQPAAELMCPPRVPDRAEELTRVRSWPGAPGIRQGGGKIAENWAQEEPAAPVLRTPPPAPTAQPPKHSRPAEGTGPDGPLWLPFESAGRRPRDWACGWVLGNSRSRAWPFAPAVSPVPLRPRLGGYPIVVAGRPGGALAYDTWCGVAHGCTRKLGLKICAPLILPGALAVLTHALGLRDAKAA</sequence>
<dbReference type="Proteomes" id="UP001159641">
    <property type="component" value="Unassembled WGS sequence"/>
</dbReference>
<feature type="region of interest" description="Disordered" evidence="1">
    <location>
        <begin position="239"/>
        <end position="261"/>
    </location>
</feature>
<proteinExistence type="predicted"/>
<dbReference type="AlphaFoldDB" id="A0AB34HA75"/>
<comment type="caution">
    <text evidence="2">The sequence shown here is derived from an EMBL/GenBank/DDBJ whole genome shotgun (WGS) entry which is preliminary data.</text>
</comment>
<gene>
    <name evidence="2" type="ORF">J1605_005260</name>
</gene>